<dbReference type="PANTHER" id="PTHR48043">
    <property type="entry name" value="EG:EG0003.4 PROTEIN-RELATED"/>
    <property type="match status" value="1"/>
</dbReference>
<dbReference type="PANTHER" id="PTHR48043:SF159">
    <property type="entry name" value="EG:EG0003.4 PROTEIN-RELATED"/>
    <property type="match status" value="1"/>
</dbReference>
<organism evidence="5 6">
    <name type="scientific">Henosepilachna vigintioctopunctata</name>
    <dbReference type="NCBI Taxonomy" id="420089"/>
    <lineage>
        <taxon>Eukaryota</taxon>
        <taxon>Metazoa</taxon>
        <taxon>Ecdysozoa</taxon>
        <taxon>Arthropoda</taxon>
        <taxon>Hexapoda</taxon>
        <taxon>Insecta</taxon>
        <taxon>Pterygota</taxon>
        <taxon>Neoptera</taxon>
        <taxon>Endopterygota</taxon>
        <taxon>Coleoptera</taxon>
        <taxon>Polyphaga</taxon>
        <taxon>Cucujiformia</taxon>
        <taxon>Coccinelloidea</taxon>
        <taxon>Coccinellidae</taxon>
        <taxon>Epilachninae</taxon>
        <taxon>Epilachnini</taxon>
        <taxon>Henosepilachna</taxon>
    </lineage>
</organism>
<dbReference type="Gene3D" id="3.40.50.2000">
    <property type="entry name" value="Glycogen Phosphorylase B"/>
    <property type="match status" value="2"/>
</dbReference>
<sequence>MFQPQMFVFWCFSMFTYEIETAKILAVFHYPGKSHYMGGVALMKILAERGHEVTMVSPIGESEKIDNYRDVVLPEVFEVAEQFMKNYFEYNMHPYFQIYGISKKCFSLLNTTLSHPKLQNLLKSEKFDLVILQQIYSDALTYIPYYLDIPFAFYSPMGASYLTNPSVGNPSYPSFIPDMFLDYSSEMSFFERLDNTMIFIVNSIIRYFFILPNHDRIVKGNFPNAPDISVYNTKASIVLLNTDLSVNDPAPKVPAMIDIGGFHIKPPGKLPRDIEDIMSSSRYGVIYFSMGSNLKGVDMPPHIIDIIMNVFAKLNQTILWKWENDELVGKPDNVVIRKWFPQNDVLAHKKMKLFITHAGLHSIQETVYHGVPCLTIPVYTDQLSNAKRAVGGGYAELIHLNDISEEKLYTLIDKLLCNSNYSAAAKKRSAIMRDRPLSPADTAAYWVNYTIRHNGADHLKVASLKMTWYQYLLLDVIAFIVTTIFVVVFVTKKLLSFLYSFAKSKRKEKDE</sequence>
<evidence type="ECO:0000313" key="6">
    <source>
        <dbReference type="Proteomes" id="UP001431783"/>
    </source>
</evidence>
<reference evidence="5 6" key="1">
    <citation type="submission" date="2023-03" db="EMBL/GenBank/DDBJ databases">
        <title>Genome insight into feeding habits of ladybird beetles.</title>
        <authorList>
            <person name="Li H.-S."/>
            <person name="Huang Y.-H."/>
            <person name="Pang H."/>
        </authorList>
    </citation>
    <scope>NUCLEOTIDE SEQUENCE [LARGE SCALE GENOMIC DNA]</scope>
    <source>
        <strain evidence="5">SYSU_2023b</strain>
        <tissue evidence="5">Whole body</tissue>
    </source>
</reference>
<name>A0AAW1UDI5_9CUCU</name>
<accession>A0AAW1UDI5</accession>
<keyword evidence="4" id="KW-0472">Membrane</keyword>
<evidence type="ECO:0000313" key="5">
    <source>
        <dbReference type="EMBL" id="KAK9881059.1"/>
    </source>
</evidence>
<evidence type="ECO:0000256" key="3">
    <source>
        <dbReference type="ARBA" id="ARBA00022679"/>
    </source>
</evidence>
<keyword evidence="2" id="KW-0328">Glycosyltransferase</keyword>
<dbReference type="GO" id="GO:0008194">
    <property type="term" value="F:UDP-glycosyltransferase activity"/>
    <property type="evidence" value="ECO:0007669"/>
    <property type="project" value="InterPro"/>
</dbReference>
<dbReference type="SUPFAM" id="SSF53756">
    <property type="entry name" value="UDP-Glycosyltransferase/glycogen phosphorylase"/>
    <property type="match status" value="1"/>
</dbReference>
<evidence type="ECO:0000256" key="1">
    <source>
        <dbReference type="ARBA" id="ARBA00009995"/>
    </source>
</evidence>
<gene>
    <name evidence="5" type="ORF">WA026_014404</name>
</gene>
<evidence type="ECO:0000256" key="2">
    <source>
        <dbReference type="ARBA" id="ARBA00022676"/>
    </source>
</evidence>
<keyword evidence="6" id="KW-1185">Reference proteome</keyword>
<keyword evidence="4" id="KW-1133">Transmembrane helix</keyword>
<evidence type="ECO:0008006" key="7">
    <source>
        <dbReference type="Google" id="ProtNLM"/>
    </source>
</evidence>
<dbReference type="InterPro" id="IPR050271">
    <property type="entry name" value="UDP-glycosyltransferase"/>
</dbReference>
<dbReference type="Proteomes" id="UP001431783">
    <property type="component" value="Unassembled WGS sequence"/>
</dbReference>
<feature type="transmembrane region" description="Helical" evidence="4">
    <location>
        <begin position="468"/>
        <end position="490"/>
    </location>
</feature>
<dbReference type="InterPro" id="IPR002213">
    <property type="entry name" value="UDP_glucos_trans"/>
</dbReference>
<keyword evidence="4" id="KW-0812">Transmembrane</keyword>
<dbReference type="AlphaFoldDB" id="A0AAW1UDI5"/>
<dbReference type="EMBL" id="JARQZJ010000067">
    <property type="protein sequence ID" value="KAK9881059.1"/>
    <property type="molecule type" value="Genomic_DNA"/>
</dbReference>
<proteinExistence type="inferred from homology"/>
<protein>
    <recommendedName>
        <fullName evidence="7">Glucuronosyltransferase</fullName>
    </recommendedName>
</protein>
<comment type="similarity">
    <text evidence="1">Belongs to the UDP-glycosyltransferase family.</text>
</comment>
<dbReference type="FunFam" id="3.40.50.2000:FF:000050">
    <property type="entry name" value="UDP-glucuronosyltransferase"/>
    <property type="match status" value="1"/>
</dbReference>
<dbReference type="CDD" id="cd03784">
    <property type="entry name" value="GT1_Gtf-like"/>
    <property type="match status" value="1"/>
</dbReference>
<dbReference type="Pfam" id="PF00201">
    <property type="entry name" value="UDPGT"/>
    <property type="match status" value="1"/>
</dbReference>
<comment type="caution">
    <text evidence="5">The sequence shown here is derived from an EMBL/GenBank/DDBJ whole genome shotgun (WGS) entry which is preliminary data.</text>
</comment>
<evidence type="ECO:0000256" key="4">
    <source>
        <dbReference type="SAM" id="Phobius"/>
    </source>
</evidence>
<keyword evidence="3" id="KW-0808">Transferase</keyword>